<reference evidence="2 3" key="1">
    <citation type="submission" date="2015-09" db="EMBL/GenBank/DDBJ databases">
        <title>Genome Sequences of Mycobacterium immunogenum Isolates, Recuperated from a Chloraminated Drinking Water Distribution System Simulator Subjected to Episodes of Nitrification.</title>
        <authorList>
            <person name="Gomez-Alvarez V."/>
            <person name="Revetta R.P."/>
        </authorList>
    </citation>
    <scope>NUCLEOTIDE SEQUENCE [LARGE SCALE GENOMIC DNA]</scope>
    <source>
        <strain evidence="2 3">H076</strain>
    </source>
</reference>
<protein>
    <submittedName>
        <fullName evidence="2">Uncharacterized protein</fullName>
    </submittedName>
</protein>
<evidence type="ECO:0000313" key="2">
    <source>
        <dbReference type="EMBL" id="KPG36768.1"/>
    </source>
</evidence>
<name>A0ABR5LXL5_9MYCO</name>
<evidence type="ECO:0000313" key="3">
    <source>
        <dbReference type="Proteomes" id="UP000037962"/>
    </source>
</evidence>
<gene>
    <name evidence="2" type="ORF">AN912_04050</name>
</gene>
<organism evidence="2 3">
    <name type="scientific">Mycobacteroides immunogenum</name>
    <dbReference type="NCBI Taxonomy" id="83262"/>
    <lineage>
        <taxon>Bacteria</taxon>
        <taxon>Bacillati</taxon>
        <taxon>Actinomycetota</taxon>
        <taxon>Actinomycetes</taxon>
        <taxon>Mycobacteriales</taxon>
        <taxon>Mycobacteriaceae</taxon>
        <taxon>Mycobacteroides</taxon>
    </lineage>
</organism>
<feature type="compositionally biased region" description="Basic residues" evidence="1">
    <location>
        <begin position="1"/>
        <end position="40"/>
    </location>
</feature>
<proteinExistence type="predicted"/>
<accession>A0ABR5LXL5</accession>
<keyword evidence="3" id="KW-1185">Reference proteome</keyword>
<evidence type="ECO:0000256" key="1">
    <source>
        <dbReference type="SAM" id="MobiDB-lite"/>
    </source>
</evidence>
<dbReference type="Proteomes" id="UP000037962">
    <property type="component" value="Unassembled WGS sequence"/>
</dbReference>
<comment type="caution">
    <text evidence="2">The sequence shown here is derived from an EMBL/GenBank/DDBJ whole genome shotgun (WGS) entry which is preliminary data.</text>
</comment>
<dbReference type="EMBL" id="LJFS01000003">
    <property type="protein sequence ID" value="KPG36768.1"/>
    <property type="molecule type" value="Genomic_DNA"/>
</dbReference>
<feature type="region of interest" description="Disordered" evidence="1">
    <location>
        <begin position="1"/>
        <end position="50"/>
    </location>
</feature>
<sequence>MPTRTRASRPRSPRARRPRPPRRGSKDRRRGPGRSARRGPRAGARTRICRQADRLRSLLTPIGRRCEKNRQSTGHESYSRFWYTALATFTSSLGSLPRYSHLPACPVTALETGWI</sequence>